<dbReference type="PROSITE" id="PS51257">
    <property type="entry name" value="PROKAR_LIPOPROTEIN"/>
    <property type="match status" value="1"/>
</dbReference>
<sequence length="197" mass="21727">MRLKSVVLSSILVGTLLVGCGTKPGEEKLTQQEKNTQQQQNSEQQNAQPDVVASPSIVSNEDSLHKATSKDGSWIIILKRDFEAKKEIVLEGEFTKKDTKDPTKQVPASRKIALYDQDQNRNKTASYSLTAPKLIVRSENSRIQGGTFIGDVYVESKGFSVVDAKVQGNVYFASEELKSTFKLENNGMVTGVTEVKK</sequence>
<dbReference type="EMBL" id="VSSQ01027019">
    <property type="protein sequence ID" value="MPM76022.1"/>
    <property type="molecule type" value="Genomic_DNA"/>
</dbReference>
<name>A0A645CGQ4_9ZZZZ</name>
<dbReference type="AlphaFoldDB" id="A0A645CGQ4"/>
<organism evidence="2">
    <name type="scientific">bioreactor metagenome</name>
    <dbReference type="NCBI Taxonomy" id="1076179"/>
    <lineage>
        <taxon>unclassified sequences</taxon>
        <taxon>metagenomes</taxon>
        <taxon>ecological metagenomes</taxon>
    </lineage>
</organism>
<accession>A0A645CGQ4</accession>
<feature type="compositionally biased region" description="Low complexity" evidence="1">
    <location>
        <begin position="32"/>
        <end position="48"/>
    </location>
</feature>
<evidence type="ECO:0000313" key="2">
    <source>
        <dbReference type="EMBL" id="MPM76022.1"/>
    </source>
</evidence>
<comment type="caution">
    <text evidence="2">The sequence shown here is derived from an EMBL/GenBank/DDBJ whole genome shotgun (WGS) entry which is preliminary data.</text>
</comment>
<protein>
    <submittedName>
        <fullName evidence="2">Uncharacterized protein</fullName>
    </submittedName>
</protein>
<evidence type="ECO:0000256" key="1">
    <source>
        <dbReference type="SAM" id="MobiDB-lite"/>
    </source>
</evidence>
<gene>
    <name evidence="2" type="ORF">SDC9_123017</name>
</gene>
<feature type="region of interest" description="Disordered" evidence="1">
    <location>
        <begin position="28"/>
        <end position="52"/>
    </location>
</feature>
<reference evidence="2" key="1">
    <citation type="submission" date="2019-08" db="EMBL/GenBank/DDBJ databases">
        <authorList>
            <person name="Kucharzyk K."/>
            <person name="Murdoch R.W."/>
            <person name="Higgins S."/>
            <person name="Loffler F."/>
        </authorList>
    </citation>
    <scope>NUCLEOTIDE SEQUENCE</scope>
</reference>
<proteinExistence type="predicted"/>